<dbReference type="RefSeq" id="XP_003687908.1">
    <property type="nucleotide sequence ID" value="XM_003687860.1"/>
</dbReference>
<dbReference type="GO" id="GO:0030627">
    <property type="term" value="F:pre-mRNA 5'-splice site binding"/>
    <property type="evidence" value="ECO:0007669"/>
    <property type="project" value="TreeGrafter"/>
</dbReference>
<dbReference type="AlphaFoldDB" id="G8BZZ6"/>
<dbReference type="Gene3D" id="1.25.40.10">
    <property type="entry name" value="Tetratricopeptide repeat domain"/>
    <property type="match status" value="2"/>
</dbReference>
<dbReference type="eggNOG" id="KOG1258">
    <property type="taxonomic scope" value="Eukaryota"/>
</dbReference>
<dbReference type="KEGG" id="tpf:TPHA_0L01170"/>
<gene>
    <name evidence="6" type="primary">TPHA0L01170</name>
    <name evidence="6" type="ordered locus">TPHA_0L01170</name>
</gene>
<evidence type="ECO:0000256" key="3">
    <source>
        <dbReference type="ARBA" id="ARBA00022737"/>
    </source>
</evidence>
<dbReference type="SMART" id="SM00386">
    <property type="entry name" value="HAT"/>
    <property type="match status" value="3"/>
</dbReference>
<dbReference type="OMA" id="IELWISY"/>
<dbReference type="InterPro" id="IPR003107">
    <property type="entry name" value="HAT"/>
</dbReference>
<dbReference type="SUPFAM" id="SSF48452">
    <property type="entry name" value="TPR-like"/>
    <property type="match status" value="1"/>
</dbReference>
<dbReference type="GO" id="GO:0000395">
    <property type="term" value="P:mRNA 5'-splice site recognition"/>
    <property type="evidence" value="ECO:0007669"/>
    <property type="project" value="TreeGrafter"/>
</dbReference>
<dbReference type="STRING" id="1071381.G8BZZ6"/>
<dbReference type="PANTHER" id="PTHR17204:SF23">
    <property type="entry name" value="U1 SMALL NUCLEAR RIBONUCLEOPROTEIN COMPONENT PRP42"/>
    <property type="match status" value="1"/>
</dbReference>
<keyword evidence="3" id="KW-0677">Repeat</keyword>
<dbReference type="HOGENOM" id="CLU_037892_0_0_1"/>
<evidence type="ECO:0000256" key="4">
    <source>
        <dbReference type="ARBA" id="ARBA00023187"/>
    </source>
</evidence>
<keyword evidence="4" id="KW-0508">mRNA splicing</keyword>
<protein>
    <submittedName>
        <fullName evidence="6">Uncharacterized protein</fullName>
    </submittedName>
</protein>
<accession>G8BZZ6</accession>
<dbReference type="GeneID" id="11531712"/>
<name>G8BZZ6_TETPH</name>
<organism evidence="6 7">
    <name type="scientific">Tetrapisispora phaffii (strain ATCC 24235 / CBS 4417 / NBRC 1672 / NRRL Y-8282 / UCD 70-5)</name>
    <name type="common">Yeast</name>
    <name type="synonym">Fabospora phaffii</name>
    <dbReference type="NCBI Taxonomy" id="1071381"/>
    <lineage>
        <taxon>Eukaryota</taxon>
        <taxon>Fungi</taxon>
        <taxon>Dikarya</taxon>
        <taxon>Ascomycota</taxon>
        <taxon>Saccharomycotina</taxon>
        <taxon>Saccharomycetes</taxon>
        <taxon>Saccharomycetales</taxon>
        <taxon>Saccharomycetaceae</taxon>
        <taxon>Tetrapisispora</taxon>
    </lineage>
</organism>
<dbReference type="GO" id="GO:0000243">
    <property type="term" value="C:commitment complex"/>
    <property type="evidence" value="ECO:0007669"/>
    <property type="project" value="TreeGrafter"/>
</dbReference>
<keyword evidence="5" id="KW-0539">Nucleus</keyword>
<keyword evidence="7" id="KW-1185">Reference proteome</keyword>
<dbReference type="Pfam" id="PF23240">
    <property type="entry name" value="HAT_PRP39_N"/>
    <property type="match status" value="1"/>
</dbReference>
<evidence type="ECO:0000256" key="5">
    <source>
        <dbReference type="ARBA" id="ARBA00023242"/>
    </source>
</evidence>
<dbReference type="GO" id="GO:0071004">
    <property type="term" value="C:U2-type prespliceosome"/>
    <property type="evidence" value="ECO:0007669"/>
    <property type="project" value="EnsemblFungi"/>
</dbReference>
<dbReference type="InterPro" id="IPR059164">
    <property type="entry name" value="HAT_PRP39_C"/>
</dbReference>
<evidence type="ECO:0000256" key="2">
    <source>
        <dbReference type="ARBA" id="ARBA00022664"/>
    </source>
</evidence>
<evidence type="ECO:0000313" key="7">
    <source>
        <dbReference type="Proteomes" id="UP000005666"/>
    </source>
</evidence>
<dbReference type="Pfam" id="PF23241">
    <property type="entry name" value="HAT_PRP39_C"/>
    <property type="match status" value="1"/>
</dbReference>
<dbReference type="OrthoDB" id="10265668at2759"/>
<proteinExistence type="predicted"/>
<keyword evidence="2" id="KW-0507">mRNA processing</keyword>
<sequence length="539" mass="64515">MDAYTSIINHEKFSKYTLNITNSPKSIENWETLVTFLLGPTIQLNKNLDKRLYKLITKVYDSFLTQFPYLENYHIDYALLEYKLGHISKFHEIFNNALFIFNHRSLLLWVSYLSKCNESIIDNKTLFALYEKAEAYIGLHYLSGEFWMLYLEQLKERCSTKNRYYIVLRKVLEIPNHSFSAFYDRWFKEIDNIQDLSTLKYFAPTLDLQTRIKVDVNHKGRKGLILLEAKKTFAKIAKDLYNTIQFQVNELYSLFEVNITVPYYCSYDTLIKTEEIENWIKYLNYTIELKNDTLTHLNFQRALIPLANYDQIWLMYANWVTLVQDDYITAKNILLKALSMSNKKTKVLKELYGILLNLNDYDMLDDMLKKVENSFNNLQDCDDFEIFWDYIQFKWFLHNTVGSSRYSGNKGKSIIPAEVMGLIILWLKDSEKKEGQYILLNYILELQNKDNSEVLENKVFRMLIKENISFYLEDCKFWELYCKLILFNPSLSYLNKRKKIFQIWKEIKNYKLKSYDNLLLFCESYLIDDTDTFKKLFDL</sequence>
<dbReference type="EMBL" id="HE612867">
    <property type="protein sequence ID" value="CCE65474.1"/>
    <property type="molecule type" value="Genomic_DNA"/>
</dbReference>
<dbReference type="InterPro" id="IPR011990">
    <property type="entry name" value="TPR-like_helical_dom_sf"/>
</dbReference>
<comment type="subcellular location">
    <subcellularLocation>
        <location evidence="1">Nucleus</location>
    </subcellularLocation>
</comment>
<dbReference type="GO" id="GO:0005685">
    <property type="term" value="C:U1 snRNP"/>
    <property type="evidence" value="ECO:0007669"/>
    <property type="project" value="EnsemblFungi"/>
</dbReference>
<dbReference type="Proteomes" id="UP000005666">
    <property type="component" value="Chromosome 12"/>
</dbReference>
<reference evidence="6 7" key="1">
    <citation type="journal article" date="2011" name="Proc. Natl. Acad. Sci. U.S.A.">
        <title>Evolutionary erosion of yeast sex chromosomes by mating-type switching accidents.</title>
        <authorList>
            <person name="Gordon J.L."/>
            <person name="Armisen D."/>
            <person name="Proux-Wera E."/>
            <person name="Oheigeartaigh S.S."/>
            <person name="Byrne K.P."/>
            <person name="Wolfe K.H."/>
        </authorList>
    </citation>
    <scope>NUCLEOTIDE SEQUENCE [LARGE SCALE GENOMIC DNA]</scope>
    <source>
        <strain evidence="7">ATCC 24235 / CBS 4417 / NBRC 1672 / NRRL Y-8282 / UCD 70-5</strain>
    </source>
</reference>
<evidence type="ECO:0000313" key="6">
    <source>
        <dbReference type="EMBL" id="CCE65474.1"/>
    </source>
</evidence>
<dbReference type="PANTHER" id="PTHR17204">
    <property type="entry name" value="PRE-MRNA PROCESSING PROTEIN PRP39-RELATED"/>
    <property type="match status" value="1"/>
</dbReference>
<evidence type="ECO:0000256" key="1">
    <source>
        <dbReference type="ARBA" id="ARBA00004123"/>
    </source>
</evidence>